<dbReference type="PANTHER" id="PTHR43436">
    <property type="entry name" value="ARAC-FAMILY TRANSCRIPTIONAL REGULATOR"/>
    <property type="match status" value="1"/>
</dbReference>
<name>A0ABX1X4Y0_9BACL</name>
<dbReference type="InterPro" id="IPR009594">
    <property type="entry name" value="Tscrpt_reg_HTH_AraC_N"/>
</dbReference>
<protein>
    <submittedName>
        <fullName evidence="4">Helix-turn-helix domain-containing protein</fullName>
    </submittedName>
</protein>
<dbReference type="Gene3D" id="1.10.10.60">
    <property type="entry name" value="Homeodomain-like"/>
    <property type="match status" value="2"/>
</dbReference>
<dbReference type="Pfam" id="PF12833">
    <property type="entry name" value="HTH_18"/>
    <property type="match status" value="1"/>
</dbReference>
<comment type="caution">
    <text evidence="4">The sequence shown here is derived from an EMBL/GenBank/DDBJ whole genome shotgun (WGS) entry which is preliminary data.</text>
</comment>
<evidence type="ECO:0000313" key="5">
    <source>
        <dbReference type="Proteomes" id="UP000653578"/>
    </source>
</evidence>
<sequence>MTEIIISKQQKELSKIIERYAQKDGVHPTAIPSLFFIRVSQAAGQSHGVYKPSFCMVVQGAKEVWLAQERFRYSPADYLVASVHLPVTSQVTDATSDIPYLGFKLEFTPSQILELLHDTEFRTDPKQYPKRAMFVSQIETSLLDSVIRLARLLDSPKDIPVLAPLFTKEILYRVLQGQNGIILEQLVMEGSSTHQINVAIEQVINNYASPLRIEELAEIANMSVSSLHRHFKEITAMSPLQFQKQIRLQEARRLLLTESVDASEVAYRVGYESASQFSREYSRMYGYPPKADKKRIKETYDQVQDTTEQVSNV</sequence>
<evidence type="ECO:0000259" key="3">
    <source>
        <dbReference type="PROSITE" id="PS01124"/>
    </source>
</evidence>
<dbReference type="PROSITE" id="PS01124">
    <property type="entry name" value="HTH_ARAC_FAMILY_2"/>
    <property type="match status" value="1"/>
</dbReference>
<accession>A0ABX1X4Y0</accession>
<dbReference type="Pfam" id="PF06719">
    <property type="entry name" value="AraC_N"/>
    <property type="match status" value="1"/>
</dbReference>
<dbReference type="InterPro" id="IPR009057">
    <property type="entry name" value="Homeodomain-like_sf"/>
</dbReference>
<dbReference type="EMBL" id="WHNY01000016">
    <property type="protein sequence ID" value="NOU63472.1"/>
    <property type="molecule type" value="Genomic_DNA"/>
</dbReference>
<keyword evidence="1" id="KW-0805">Transcription regulation</keyword>
<dbReference type="SMART" id="SM00342">
    <property type="entry name" value="HTH_ARAC"/>
    <property type="match status" value="1"/>
</dbReference>
<proteinExistence type="predicted"/>
<evidence type="ECO:0000256" key="1">
    <source>
        <dbReference type="ARBA" id="ARBA00023015"/>
    </source>
</evidence>
<evidence type="ECO:0000313" key="4">
    <source>
        <dbReference type="EMBL" id="NOU63472.1"/>
    </source>
</evidence>
<evidence type="ECO:0000256" key="2">
    <source>
        <dbReference type="ARBA" id="ARBA00023163"/>
    </source>
</evidence>
<reference evidence="4 5" key="1">
    <citation type="submission" date="2019-10" db="EMBL/GenBank/DDBJ databases">
        <title>Description of Paenibacillus humi sp. nov.</title>
        <authorList>
            <person name="Carlier A."/>
            <person name="Qi S."/>
        </authorList>
    </citation>
    <scope>NUCLEOTIDE SEQUENCE [LARGE SCALE GENOMIC DNA]</scope>
    <source>
        <strain evidence="4 5">LMG 31461</strain>
    </source>
</reference>
<organism evidence="4 5">
    <name type="scientific">Paenibacillus plantarum</name>
    <dbReference type="NCBI Taxonomy" id="2654975"/>
    <lineage>
        <taxon>Bacteria</taxon>
        <taxon>Bacillati</taxon>
        <taxon>Bacillota</taxon>
        <taxon>Bacilli</taxon>
        <taxon>Bacillales</taxon>
        <taxon>Paenibacillaceae</taxon>
        <taxon>Paenibacillus</taxon>
    </lineage>
</organism>
<dbReference type="InterPro" id="IPR018060">
    <property type="entry name" value="HTH_AraC"/>
</dbReference>
<dbReference type="PANTHER" id="PTHR43436:SF1">
    <property type="entry name" value="TRANSCRIPTIONAL REGULATORY PROTEIN"/>
    <property type="match status" value="1"/>
</dbReference>
<keyword evidence="2" id="KW-0804">Transcription</keyword>
<dbReference type="RefSeq" id="WP_171629254.1">
    <property type="nucleotide sequence ID" value="NZ_WHNY01000016.1"/>
</dbReference>
<feature type="domain" description="HTH araC/xylS-type" evidence="3">
    <location>
        <begin position="197"/>
        <end position="295"/>
    </location>
</feature>
<dbReference type="SUPFAM" id="SSF46689">
    <property type="entry name" value="Homeodomain-like"/>
    <property type="match status" value="2"/>
</dbReference>
<dbReference type="Proteomes" id="UP000653578">
    <property type="component" value="Unassembled WGS sequence"/>
</dbReference>
<keyword evidence="5" id="KW-1185">Reference proteome</keyword>
<gene>
    <name evidence="4" type="ORF">GC096_05350</name>
</gene>